<dbReference type="EMBL" id="DXCL01000009">
    <property type="protein sequence ID" value="HIZ02946.1"/>
    <property type="molecule type" value="Genomic_DNA"/>
</dbReference>
<dbReference type="PROSITE" id="PS51257">
    <property type="entry name" value="PROKAR_LIPOPROTEIN"/>
    <property type="match status" value="1"/>
</dbReference>
<dbReference type="AlphaFoldDB" id="A0A9D2CXT1"/>
<reference evidence="2" key="2">
    <citation type="submission" date="2021-04" db="EMBL/GenBank/DDBJ databases">
        <authorList>
            <person name="Gilroy R."/>
        </authorList>
    </citation>
    <scope>NUCLEOTIDE SEQUENCE</scope>
    <source>
        <strain evidence="2">CHK187-5294</strain>
    </source>
</reference>
<evidence type="ECO:0000313" key="2">
    <source>
        <dbReference type="EMBL" id="HIZ02946.1"/>
    </source>
</evidence>
<proteinExistence type="predicted"/>
<feature type="signal peptide" evidence="1">
    <location>
        <begin position="1"/>
        <end position="23"/>
    </location>
</feature>
<feature type="chain" id="PRO_5038999789" evidence="1">
    <location>
        <begin position="24"/>
        <end position="1217"/>
    </location>
</feature>
<comment type="caution">
    <text evidence="2">The sequence shown here is derived from an EMBL/GenBank/DDBJ whole genome shotgun (WGS) entry which is preliminary data.</text>
</comment>
<protein>
    <submittedName>
        <fullName evidence="2">Uncharacterized protein</fullName>
    </submittedName>
</protein>
<name>A0A9D2CXT1_9FIRM</name>
<gene>
    <name evidence="2" type="ORF">H9727_01520</name>
</gene>
<dbReference type="Gene3D" id="2.60.120.260">
    <property type="entry name" value="Galactose-binding domain-like"/>
    <property type="match status" value="3"/>
</dbReference>
<dbReference type="Gene3D" id="2.60.40.10">
    <property type="entry name" value="Immunoglobulins"/>
    <property type="match status" value="1"/>
</dbReference>
<sequence length="1217" mass="129864">MRRLVRLGMICAFVCALSLGLFAACGGNEPKVPEKLKITYDLDLSGKDVTYSTVLDATLNDANAILAITVTKPNGEQETVNAGDTFSFDAAGFYTVTYTATRGEESVTESVTNYVGLQGEAISFETASSGAGFAAGTDWNAEHEINTVADFVKYGKQSLKGTFTDEGINGQNRITVAFSNAISVGTANHATLWIYASEACELGVEAQEGTNWTWLGETKKTLAEGWNEVFYDFNKEITDSVSGFKFVNYGANTPTLYFDTFCFAREWQIYANTSADTILDVGGTVALSDFYTLILGEDVDVTAIAEKGTVNGLQYTAPDQGGQIDTVLITAKKGSVEKTLSLTLTTKGAAKIAAWNMGVTDGFTLGAWKAVAGTDNMEVVDNDAAEGSKTVKITVAKDGGVSFTCGTHAANGATHVRLRIYAEKACVLTLSVQENGGDWVQILGDGAEFNLNAGWNDVTLQFTKAAEYPFNNFVFKPTSAATGTTIIELDTVTFLKGESLLTSVDAESSAEVNEVFKPVVTVQAGSTYVLEITDCPAGSSESTVSENGFTPNALGEYSYKITVSKNGYESEEYTYSVTVVDTIQPVITGTPATVPTKFVGESITFADMLTGLTVTDNFDTGLTLSFKEMKKGDSVVSVDDGATGYTFTQSGNYTVIFAVKDSSHNEATVAIPVKVEGGIDFGDVDSVEIFVGDELIVPEYTIPDTAGLTVTFYLDNREITVGLDRNAGVQNTVGNYTLKAELKKADGTQIAEQTLTVKIKDITVTQNTQFVGKDITYSEVLLATTDDPKATVEVKVTKPDGTEVTADSSAFEFTAPGYYTVTFTAKKGSYTEEPITVTGYVRDKNEAVSYEGVAGSDYLNTNDSTHGINTDLTYVKYGKQSLKATIAGNADKWVSSLKASLKVGKANQVIMWVYADKACTIGVGVQNGTTWITTAKTETTLVQGWNHVTIAFETTIAETESFAAFLIANKSDEDVTLYLDALSFGYDWQIFEKADVTKEVDPNGTLDLSTLYKLVDGEDVTVTAAADVGTVNGLQYTAPAEGGKYVTVTFTATKGGESKTLVVKVFIKGGEVDIATWNMGVTEGFTLAQWAAIAGADAMTVVEKADAKDGKAVQVTVAGGGGVNFGCGTNRADGATHVKLRIYSEAGGTVNLKIQKGEGDWAQLLGDNGTPLVIQTGWNEYEFAFPEAIAYSFNSFTFMGAGEQVSFYLDTVTFIKK</sequence>
<organism evidence="2 3">
    <name type="scientific">Candidatus Borkfalkia avistercoris</name>
    <dbReference type="NCBI Taxonomy" id="2838504"/>
    <lineage>
        <taxon>Bacteria</taxon>
        <taxon>Bacillati</taxon>
        <taxon>Bacillota</taxon>
        <taxon>Clostridia</taxon>
        <taxon>Christensenellales</taxon>
        <taxon>Christensenellaceae</taxon>
        <taxon>Candidatus Borkfalkia</taxon>
    </lineage>
</organism>
<keyword evidence="1" id="KW-0732">Signal</keyword>
<reference evidence="2" key="1">
    <citation type="journal article" date="2021" name="PeerJ">
        <title>Extensive microbial diversity within the chicken gut microbiome revealed by metagenomics and culture.</title>
        <authorList>
            <person name="Gilroy R."/>
            <person name="Ravi A."/>
            <person name="Getino M."/>
            <person name="Pursley I."/>
            <person name="Horton D.L."/>
            <person name="Alikhan N.F."/>
            <person name="Baker D."/>
            <person name="Gharbi K."/>
            <person name="Hall N."/>
            <person name="Watson M."/>
            <person name="Adriaenssens E.M."/>
            <person name="Foster-Nyarko E."/>
            <person name="Jarju S."/>
            <person name="Secka A."/>
            <person name="Antonio M."/>
            <person name="Oren A."/>
            <person name="Chaudhuri R.R."/>
            <person name="La Ragione R."/>
            <person name="Hildebrand F."/>
            <person name="Pallen M.J."/>
        </authorList>
    </citation>
    <scope>NUCLEOTIDE SEQUENCE</scope>
    <source>
        <strain evidence="2">CHK187-5294</strain>
    </source>
</reference>
<evidence type="ECO:0000313" key="3">
    <source>
        <dbReference type="Proteomes" id="UP000824132"/>
    </source>
</evidence>
<dbReference type="InterPro" id="IPR013783">
    <property type="entry name" value="Ig-like_fold"/>
</dbReference>
<dbReference type="Proteomes" id="UP000824132">
    <property type="component" value="Unassembled WGS sequence"/>
</dbReference>
<evidence type="ECO:0000256" key="1">
    <source>
        <dbReference type="SAM" id="SignalP"/>
    </source>
</evidence>
<accession>A0A9D2CXT1</accession>